<gene>
    <name evidence="3" type="ORF">FBUS_01191</name>
</gene>
<evidence type="ECO:0000313" key="3">
    <source>
        <dbReference type="EMBL" id="KAA0197501.1"/>
    </source>
</evidence>
<comment type="caution">
    <text evidence="3">The sequence shown here is derived from an EMBL/GenBank/DDBJ whole genome shotgun (WGS) entry which is preliminary data.</text>
</comment>
<feature type="transmembrane region" description="Helical" evidence="2">
    <location>
        <begin position="329"/>
        <end position="353"/>
    </location>
</feature>
<accession>A0A8E0S472</accession>
<evidence type="ECO:0000313" key="4">
    <source>
        <dbReference type="Proteomes" id="UP000728185"/>
    </source>
</evidence>
<name>A0A8E0S472_9TREM</name>
<dbReference type="Proteomes" id="UP000728185">
    <property type="component" value="Unassembled WGS sequence"/>
</dbReference>
<keyword evidence="4" id="KW-1185">Reference proteome</keyword>
<keyword evidence="2" id="KW-0812">Transmembrane</keyword>
<dbReference type="OrthoDB" id="6273080at2759"/>
<proteinExistence type="predicted"/>
<reference evidence="3" key="1">
    <citation type="submission" date="2019-05" db="EMBL/GenBank/DDBJ databases">
        <title>Annotation for the trematode Fasciolopsis buski.</title>
        <authorList>
            <person name="Choi Y.-J."/>
        </authorList>
    </citation>
    <scope>NUCLEOTIDE SEQUENCE</scope>
    <source>
        <strain evidence="3">HT</strain>
        <tissue evidence="3">Whole worm</tissue>
    </source>
</reference>
<dbReference type="EMBL" id="LUCM01002343">
    <property type="protein sequence ID" value="KAA0197501.1"/>
    <property type="molecule type" value="Genomic_DNA"/>
</dbReference>
<sequence>MDPLNLSNPYGYVIPCQQVNDLVRIGPIDSDYQYTPVLDTNSIQLAPWAFDGLMWDRTVSRLQLDLQLTEYDVTALSLGGLERLQELLTRTSYIRWNACSLAGLIRVRQVLLSCRSKFDEFLTLGPNVEVIRFVDCDQAPIQFYCITCIQDPSIHVIRVRPGPPLRQYMVKFTQFNRTTNQSGTNEQKDRLSLGRCVPNICSDSMLCRDDHALEMVQKNVNRPIPPRTLPVLTMTTPTTTTTTTVITFNSTTVVDTVHAVALDSNLMESKLRLSKTNILSDNLSNASLFSNQNDPASTTSHYQYHSPSSVTYGPTKSNNENVLTRGQRIWIAASIVSVIAVFLITACVLIGILRQRSSSSSGVRQSIKYGRPRRAHQTKYTNGVIRDPIEEDENGKLELPERVC</sequence>
<evidence type="ECO:0000256" key="2">
    <source>
        <dbReference type="SAM" id="Phobius"/>
    </source>
</evidence>
<evidence type="ECO:0000256" key="1">
    <source>
        <dbReference type="SAM" id="MobiDB-lite"/>
    </source>
</evidence>
<protein>
    <submittedName>
        <fullName evidence="3">Uncharacterized protein</fullName>
    </submittedName>
</protein>
<keyword evidence="2" id="KW-1133">Transmembrane helix</keyword>
<feature type="region of interest" description="Disordered" evidence="1">
    <location>
        <begin position="292"/>
        <end position="317"/>
    </location>
</feature>
<keyword evidence="2" id="KW-0472">Membrane</keyword>
<organism evidence="3 4">
    <name type="scientific">Fasciolopsis buskii</name>
    <dbReference type="NCBI Taxonomy" id="27845"/>
    <lineage>
        <taxon>Eukaryota</taxon>
        <taxon>Metazoa</taxon>
        <taxon>Spiralia</taxon>
        <taxon>Lophotrochozoa</taxon>
        <taxon>Platyhelminthes</taxon>
        <taxon>Trematoda</taxon>
        <taxon>Digenea</taxon>
        <taxon>Plagiorchiida</taxon>
        <taxon>Echinostomata</taxon>
        <taxon>Echinostomatoidea</taxon>
        <taxon>Fasciolidae</taxon>
        <taxon>Fasciolopsis</taxon>
    </lineage>
</organism>
<dbReference type="AlphaFoldDB" id="A0A8E0S472"/>